<evidence type="ECO:0000313" key="2">
    <source>
        <dbReference type="EMBL" id="PAU68745.1"/>
    </source>
</evidence>
<accession>A0A2A2EII1</accession>
<evidence type="ECO:0000313" key="3">
    <source>
        <dbReference type="Proteomes" id="UP000217986"/>
    </source>
</evidence>
<reference evidence="2 3" key="1">
    <citation type="journal article" date="2017" name="ISME J.">
        <title>Unveiling bifidobacterial biogeography across the mammalian branch of the tree of life.</title>
        <authorList>
            <person name="Milani C."/>
            <person name="Mangifesta M."/>
            <person name="Mancabelli L."/>
            <person name="Lugli G.A."/>
            <person name="James K."/>
            <person name="Duranti S."/>
            <person name="Turroni F."/>
            <person name="Ferrario C."/>
            <person name="Ossiprandi M.C."/>
            <person name="van Sinderen D."/>
            <person name="Ventura M."/>
        </authorList>
    </citation>
    <scope>NUCLEOTIDE SEQUENCE [LARGE SCALE GENOMIC DNA]</scope>
    <source>
        <strain evidence="2 3">70</strain>
    </source>
</reference>
<name>A0A2A2EII1_9BIFI</name>
<sequence length="85" mass="9493">MSITRLRHIYCITDPSGEPEDSGTEHELEGGASRDGGGRAVCHTLIWMIVPNVQLPANVEDQVYETLTAEDERELGFILNHEESR</sequence>
<dbReference type="EMBL" id="MVOG01000027">
    <property type="protein sequence ID" value="PAU68745.1"/>
    <property type="molecule type" value="Genomic_DNA"/>
</dbReference>
<evidence type="ECO:0000256" key="1">
    <source>
        <dbReference type="SAM" id="MobiDB-lite"/>
    </source>
</evidence>
<proteinExistence type="predicted"/>
<feature type="region of interest" description="Disordered" evidence="1">
    <location>
        <begin position="12"/>
        <end position="36"/>
    </location>
</feature>
<gene>
    <name evidence="2" type="ORF">B1400_1363</name>
</gene>
<protein>
    <submittedName>
        <fullName evidence="2">Uncharacterized protein</fullName>
    </submittedName>
</protein>
<dbReference type="AlphaFoldDB" id="A0A2A2EII1"/>
<dbReference type="RefSeq" id="WP_095613688.1">
    <property type="nucleotide sequence ID" value="NZ_MVOG01000027.1"/>
</dbReference>
<dbReference type="Proteomes" id="UP000217986">
    <property type="component" value="Unassembled WGS sequence"/>
</dbReference>
<comment type="caution">
    <text evidence="2">The sequence shown here is derived from an EMBL/GenBank/DDBJ whole genome shotgun (WGS) entry which is preliminary data.</text>
</comment>
<keyword evidence="3" id="KW-1185">Reference proteome</keyword>
<organism evidence="2 3">
    <name type="scientific">Bifidobacterium italicum</name>
    <dbReference type="NCBI Taxonomy" id="1960968"/>
    <lineage>
        <taxon>Bacteria</taxon>
        <taxon>Bacillati</taxon>
        <taxon>Actinomycetota</taxon>
        <taxon>Actinomycetes</taxon>
        <taxon>Bifidobacteriales</taxon>
        <taxon>Bifidobacteriaceae</taxon>
        <taxon>Bifidobacterium</taxon>
    </lineage>
</organism>